<evidence type="ECO:0000313" key="2">
    <source>
        <dbReference type="EMBL" id="KAK0534689.1"/>
    </source>
</evidence>
<feature type="compositionally biased region" description="Polar residues" evidence="1">
    <location>
        <begin position="21"/>
        <end position="32"/>
    </location>
</feature>
<feature type="compositionally biased region" description="Basic and acidic residues" evidence="1">
    <location>
        <begin position="42"/>
        <end position="74"/>
    </location>
</feature>
<gene>
    <name evidence="2" type="ORF">OC842_002557</name>
</gene>
<dbReference type="AlphaFoldDB" id="A0AAN6GHS7"/>
<dbReference type="Proteomes" id="UP001176521">
    <property type="component" value="Unassembled WGS sequence"/>
</dbReference>
<keyword evidence="3" id="KW-1185">Reference proteome</keyword>
<proteinExistence type="predicted"/>
<feature type="compositionally biased region" description="Low complexity" evidence="1">
    <location>
        <begin position="75"/>
        <end position="91"/>
    </location>
</feature>
<evidence type="ECO:0000313" key="3">
    <source>
        <dbReference type="Proteomes" id="UP001176521"/>
    </source>
</evidence>
<protein>
    <submittedName>
        <fullName evidence="2">Uncharacterized protein</fullName>
    </submittedName>
</protein>
<evidence type="ECO:0000256" key="1">
    <source>
        <dbReference type="SAM" id="MobiDB-lite"/>
    </source>
</evidence>
<organism evidence="2 3">
    <name type="scientific">Tilletia horrida</name>
    <dbReference type="NCBI Taxonomy" id="155126"/>
    <lineage>
        <taxon>Eukaryota</taxon>
        <taxon>Fungi</taxon>
        <taxon>Dikarya</taxon>
        <taxon>Basidiomycota</taxon>
        <taxon>Ustilaginomycotina</taxon>
        <taxon>Exobasidiomycetes</taxon>
        <taxon>Tilletiales</taxon>
        <taxon>Tilletiaceae</taxon>
        <taxon>Tilletia</taxon>
    </lineage>
</organism>
<feature type="region of interest" description="Disordered" evidence="1">
    <location>
        <begin position="1"/>
        <end position="91"/>
    </location>
</feature>
<sequence>MVRPTMSKAAESKDRHVSKNWPGSSAGPNKSKLTGDDELDYEERAAEDARKELEEARREEAKEAAEAESNKDSTSEGSSSSLDTSSTTSSA</sequence>
<reference evidence="2" key="1">
    <citation type="journal article" date="2023" name="PhytoFront">
        <title>Draft Genome Resources of Seven Strains of Tilletia horrida, Causal Agent of Kernel Smut of Rice.</title>
        <authorList>
            <person name="Khanal S."/>
            <person name="Antony Babu S."/>
            <person name="Zhou X.G."/>
        </authorList>
    </citation>
    <scope>NUCLEOTIDE SEQUENCE</scope>
    <source>
        <strain evidence="2">TX3</strain>
    </source>
</reference>
<accession>A0AAN6GHS7</accession>
<name>A0AAN6GHS7_9BASI</name>
<comment type="caution">
    <text evidence="2">The sequence shown here is derived from an EMBL/GenBank/DDBJ whole genome shotgun (WGS) entry which is preliminary data.</text>
</comment>
<dbReference type="EMBL" id="JAPDMQ010000111">
    <property type="protein sequence ID" value="KAK0534689.1"/>
    <property type="molecule type" value="Genomic_DNA"/>
</dbReference>